<dbReference type="EMBL" id="JBBMFT010000007">
    <property type="protein sequence ID" value="MEQ2457036.1"/>
    <property type="molecule type" value="Genomic_DNA"/>
</dbReference>
<reference evidence="2 3" key="1">
    <citation type="submission" date="2024-03" db="EMBL/GenBank/DDBJ databases">
        <title>Human intestinal bacterial collection.</title>
        <authorList>
            <person name="Pauvert C."/>
            <person name="Hitch T.C.A."/>
            <person name="Clavel T."/>
        </authorList>
    </citation>
    <scope>NUCLEOTIDE SEQUENCE [LARGE SCALE GENOMIC DNA]</scope>
    <source>
        <strain evidence="2 3">CLA-AP-H34</strain>
    </source>
</reference>
<dbReference type="Proteomes" id="UP001440599">
    <property type="component" value="Unassembled WGS sequence"/>
</dbReference>
<keyword evidence="1" id="KW-1133">Transmembrane helix</keyword>
<feature type="transmembrane region" description="Helical" evidence="1">
    <location>
        <begin position="36"/>
        <end position="59"/>
    </location>
</feature>
<dbReference type="RefSeq" id="WP_349140796.1">
    <property type="nucleotide sequence ID" value="NZ_JBBMFT010000007.1"/>
</dbReference>
<evidence type="ECO:0000313" key="2">
    <source>
        <dbReference type="EMBL" id="MEQ2457036.1"/>
    </source>
</evidence>
<gene>
    <name evidence="2" type="ORF">WMO45_10920</name>
</gene>
<evidence type="ECO:0000256" key="1">
    <source>
        <dbReference type="SAM" id="Phobius"/>
    </source>
</evidence>
<keyword evidence="1" id="KW-0472">Membrane</keyword>
<comment type="caution">
    <text evidence="2">The sequence shown here is derived from an EMBL/GenBank/DDBJ whole genome shotgun (WGS) entry which is preliminary data.</text>
</comment>
<keyword evidence="3" id="KW-1185">Reference proteome</keyword>
<sequence length="232" mass="25607">MNRRSKAILLSGVILLIATAALLLLCINDWSGLTKLASSTILWSEIAFFGGLLFVERVAQKTEQVITRSSVYFLLSAYAVINILVSIVYITFFKQSFTSFLVFQIVLFAVVAIAILIFLTASRSIYKANAQTNQTVAGVQAMVDRLNELALNPEYDHFSSTLKKLSEDLRFTDLSTNAPEDAEILDAISVIEIELGHLNENTGETVKSTLVRLNSLINQRKVSTGAIKKGRI</sequence>
<feature type="transmembrane region" description="Helical" evidence="1">
    <location>
        <begin position="71"/>
        <end position="92"/>
    </location>
</feature>
<feature type="transmembrane region" description="Helical" evidence="1">
    <location>
        <begin position="98"/>
        <end position="119"/>
    </location>
</feature>
<organism evidence="2 3">
    <name type="scientific">Flavonifractor hominis</name>
    <dbReference type="NCBI Taxonomy" id="3133178"/>
    <lineage>
        <taxon>Bacteria</taxon>
        <taxon>Bacillati</taxon>
        <taxon>Bacillota</taxon>
        <taxon>Clostridia</taxon>
        <taxon>Eubacteriales</taxon>
        <taxon>Oscillospiraceae</taxon>
        <taxon>Flavonifractor</taxon>
    </lineage>
</organism>
<proteinExistence type="predicted"/>
<accession>A0ABV1ER02</accession>
<keyword evidence="1" id="KW-0812">Transmembrane</keyword>
<protein>
    <submittedName>
        <fullName evidence="2">Uncharacterized protein</fullName>
    </submittedName>
</protein>
<feature type="transmembrane region" description="Helical" evidence="1">
    <location>
        <begin position="7"/>
        <end position="30"/>
    </location>
</feature>
<evidence type="ECO:0000313" key="3">
    <source>
        <dbReference type="Proteomes" id="UP001440599"/>
    </source>
</evidence>
<name>A0ABV1ER02_9FIRM</name>